<dbReference type="Proteomes" id="UP000184188">
    <property type="component" value="Unassembled WGS sequence"/>
</dbReference>
<dbReference type="SUPFAM" id="SSF47616">
    <property type="entry name" value="GST C-terminal domain-like"/>
    <property type="match status" value="1"/>
</dbReference>
<dbReference type="Pfam" id="PF22041">
    <property type="entry name" value="GST_C_7"/>
    <property type="match status" value="1"/>
</dbReference>
<dbReference type="AlphaFoldDB" id="A0A1L9SE06"/>
<dbReference type="RefSeq" id="XP_022579827.1">
    <property type="nucleotide sequence ID" value="XM_022729633.1"/>
</dbReference>
<dbReference type="GeneID" id="34616097"/>
<reference evidence="3" key="1">
    <citation type="journal article" date="2017" name="Genome Biol.">
        <title>Comparative genomics reveals high biological diversity and specific adaptations in the industrially and medically important fungal genus Aspergillus.</title>
        <authorList>
            <person name="de Vries R.P."/>
            <person name="Riley R."/>
            <person name="Wiebenga A."/>
            <person name="Aguilar-Osorio G."/>
            <person name="Amillis S."/>
            <person name="Uchima C.A."/>
            <person name="Anderluh G."/>
            <person name="Asadollahi M."/>
            <person name="Askin M."/>
            <person name="Barry K."/>
            <person name="Battaglia E."/>
            <person name="Bayram O."/>
            <person name="Benocci T."/>
            <person name="Braus-Stromeyer S.A."/>
            <person name="Caldana C."/>
            <person name="Canovas D."/>
            <person name="Cerqueira G.C."/>
            <person name="Chen F."/>
            <person name="Chen W."/>
            <person name="Choi C."/>
            <person name="Clum A."/>
            <person name="Dos Santos R.A."/>
            <person name="Damasio A.R."/>
            <person name="Diallinas G."/>
            <person name="Emri T."/>
            <person name="Fekete E."/>
            <person name="Flipphi M."/>
            <person name="Freyberg S."/>
            <person name="Gallo A."/>
            <person name="Gournas C."/>
            <person name="Habgood R."/>
            <person name="Hainaut M."/>
            <person name="Harispe M.L."/>
            <person name="Henrissat B."/>
            <person name="Hilden K.S."/>
            <person name="Hope R."/>
            <person name="Hossain A."/>
            <person name="Karabika E."/>
            <person name="Karaffa L."/>
            <person name="Karanyi Z."/>
            <person name="Krasevec N."/>
            <person name="Kuo A."/>
            <person name="Kusch H."/>
            <person name="LaButti K."/>
            <person name="Lagendijk E.L."/>
            <person name="Lapidus A."/>
            <person name="Levasseur A."/>
            <person name="Lindquist E."/>
            <person name="Lipzen A."/>
            <person name="Logrieco A.F."/>
            <person name="MacCabe A."/>
            <person name="Maekelae M.R."/>
            <person name="Malavazi I."/>
            <person name="Melin P."/>
            <person name="Meyer V."/>
            <person name="Mielnichuk N."/>
            <person name="Miskei M."/>
            <person name="Molnar A.P."/>
            <person name="Mule G."/>
            <person name="Ngan C.Y."/>
            <person name="Orejas M."/>
            <person name="Orosz E."/>
            <person name="Ouedraogo J.P."/>
            <person name="Overkamp K.M."/>
            <person name="Park H.-S."/>
            <person name="Perrone G."/>
            <person name="Piumi F."/>
            <person name="Punt P.J."/>
            <person name="Ram A.F."/>
            <person name="Ramon A."/>
            <person name="Rauscher S."/>
            <person name="Record E."/>
            <person name="Riano-Pachon D.M."/>
            <person name="Robert V."/>
            <person name="Roehrig J."/>
            <person name="Ruller R."/>
            <person name="Salamov A."/>
            <person name="Salih N.S."/>
            <person name="Samson R.A."/>
            <person name="Sandor E."/>
            <person name="Sanguinetti M."/>
            <person name="Schuetze T."/>
            <person name="Sepcic K."/>
            <person name="Shelest E."/>
            <person name="Sherlock G."/>
            <person name="Sophianopoulou V."/>
            <person name="Squina F.M."/>
            <person name="Sun H."/>
            <person name="Susca A."/>
            <person name="Todd R.B."/>
            <person name="Tsang A."/>
            <person name="Unkles S.E."/>
            <person name="van de Wiele N."/>
            <person name="van Rossen-Uffink D."/>
            <person name="Oliveira J.V."/>
            <person name="Vesth T.C."/>
            <person name="Visser J."/>
            <person name="Yu J.-H."/>
            <person name="Zhou M."/>
            <person name="Andersen M.R."/>
            <person name="Archer D.B."/>
            <person name="Baker S.E."/>
            <person name="Benoit I."/>
            <person name="Brakhage A.A."/>
            <person name="Braus G.H."/>
            <person name="Fischer R."/>
            <person name="Frisvad J.C."/>
            <person name="Goldman G.H."/>
            <person name="Houbraken J."/>
            <person name="Oakley B."/>
            <person name="Pocsi I."/>
            <person name="Scazzocchio C."/>
            <person name="Seiboth B."/>
            <person name="vanKuyk P.A."/>
            <person name="Wortman J."/>
            <person name="Dyer P.S."/>
            <person name="Grigoriev I.V."/>
        </authorList>
    </citation>
    <scope>NUCLEOTIDE SEQUENCE [LARGE SCALE GENOMIC DNA]</scope>
    <source>
        <strain evidence="3">CBS 506.65</strain>
    </source>
</reference>
<dbReference type="EMBL" id="KV878345">
    <property type="protein sequence ID" value="OJJ45317.1"/>
    <property type="molecule type" value="Genomic_DNA"/>
</dbReference>
<dbReference type="InterPro" id="IPR036249">
    <property type="entry name" value="Thioredoxin-like_sf"/>
</dbReference>
<dbReference type="STRING" id="1073090.A0A1L9SE06"/>
<dbReference type="InterPro" id="IPR036282">
    <property type="entry name" value="Glutathione-S-Trfase_C_sf"/>
</dbReference>
<accession>A0A1L9SE06</accession>
<evidence type="ECO:0000313" key="2">
    <source>
        <dbReference type="EMBL" id="OJJ45317.1"/>
    </source>
</evidence>
<protein>
    <recommendedName>
        <fullName evidence="1">Glutathione S-transferase UstS-like C-terminal domain-containing protein</fullName>
    </recommendedName>
</protein>
<dbReference type="Gene3D" id="3.40.30.10">
    <property type="entry name" value="Glutaredoxin"/>
    <property type="match status" value="1"/>
</dbReference>
<gene>
    <name evidence="2" type="ORF">ASPZODRAFT_70011</name>
</gene>
<name>A0A1L9SE06_9EURO</name>
<dbReference type="InterPro" id="IPR054416">
    <property type="entry name" value="GST_UstS-like_C"/>
</dbReference>
<evidence type="ECO:0000259" key="1">
    <source>
        <dbReference type="Pfam" id="PF22041"/>
    </source>
</evidence>
<dbReference type="OrthoDB" id="4951845at2759"/>
<feature type="domain" description="Glutathione S-transferase UstS-like C-terminal" evidence="1">
    <location>
        <begin position="128"/>
        <end position="255"/>
    </location>
</feature>
<dbReference type="SUPFAM" id="SSF52833">
    <property type="entry name" value="Thioredoxin-like"/>
    <property type="match status" value="1"/>
</dbReference>
<proteinExistence type="predicted"/>
<evidence type="ECO:0000313" key="3">
    <source>
        <dbReference type="Proteomes" id="UP000184188"/>
    </source>
</evidence>
<dbReference type="VEuPathDB" id="FungiDB:ASPZODRAFT_70011"/>
<organism evidence="2 3">
    <name type="scientific">Penicilliopsis zonata CBS 506.65</name>
    <dbReference type="NCBI Taxonomy" id="1073090"/>
    <lineage>
        <taxon>Eukaryota</taxon>
        <taxon>Fungi</taxon>
        <taxon>Dikarya</taxon>
        <taxon>Ascomycota</taxon>
        <taxon>Pezizomycotina</taxon>
        <taxon>Eurotiomycetes</taxon>
        <taxon>Eurotiomycetidae</taxon>
        <taxon>Eurotiales</taxon>
        <taxon>Aspergillaceae</taxon>
        <taxon>Penicilliopsis</taxon>
    </lineage>
</organism>
<dbReference type="Gene3D" id="1.20.1050.10">
    <property type="match status" value="1"/>
</dbReference>
<sequence length="268" mass="29832">MASEPVHFFDLYSDFPGPLKSWSPNTLKTRAVLNFKGIPYTQSFTSYPDVKPLVSSLGIPPNKEGRPYTLPTIIHKTSLASPDSNPNGALMDSLPIALHLDRVFPSPPLFPSGDASYALFLAVNKLVTVLAPAFRTMILPRVAEHLDPRGRRYFHETRSAALGKPLDQLRPTEQREIDELWKLAETESAVLLGMLKGREGIKKGPFFEGETAGYADLLVACQLAFIGRFDDELLEKFLSLGEGEFRALYTACLPWLEGQGEDKEWPIQ</sequence>
<keyword evidence="3" id="KW-1185">Reference proteome</keyword>